<evidence type="ECO:0000313" key="2">
    <source>
        <dbReference type="EMBL" id="GMT36878.1"/>
    </source>
</evidence>
<dbReference type="Proteomes" id="UP001432322">
    <property type="component" value="Unassembled WGS sequence"/>
</dbReference>
<feature type="region of interest" description="Disordered" evidence="1">
    <location>
        <begin position="167"/>
        <end position="289"/>
    </location>
</feature>
<evidence type="ECO:0000313" key="3">
    <source>
        <dbReference type="Proteomes" id="UP001432322"/>
    </source>
</evidence>
<name>A0AAV5X1D9_9BILA</name>
<feature type="compositionally biased region" description="Basic residues" evidence="1">
    <location>
        <begin position="69"/>
        <end position="88"/>
    </location>
</feature>
<proteinExistence type="predicted"/>
<reference evidence="2" key="1">
    <citation type="submission" date="2023-10" db="EMBL/GenBank/DDBJ databases">
        <title>Genome assembly of Pristionchus species.</title>
        <authorList>
            <person name="Yoshida K."/>
            <person name="Sommer R.J."/>
        </authorList>
    </citation>
    <scope>NUCLEOTIDE SEQUENCE</scope>
    <source>
        <strain evidence="2">RS5133</strain>
    </source>
</reference>
<feature type="compositionally biased region" description="Basic residues" evidence="1">
    <location>
        <begin position="42"/>
        <end position="60"/>
    </location>
</feature>
<feature type="region of interest" description="Disordered" evidence="1">
    <location>
        <begin position="1"/>
        <end position="154"/>
    </location>
</feature>
<feature type="compositionally biased region" description="Low complexity" evidence="1">
    <location>
        <begin position="309"/>
        <end position="330"/>
    </location>
</feature>
<feature type="region of interest" description="Disordered" evidence="1">
    <location>
        <begin position="303"/>
        <end position="448"/>
    </location>
</feature>
<keyword evidence="3" id="KW-1185">Reference proteome</keyword>
<feature type="compositionally biased region" description="Low complexity" evidence="1">
    <location>
        <begin position="417"/>
        <end position="432"/>
    </location>
</feature>
<accession>A0AAV5X1D9</accession>
<feature type="compositionally biased region" description="Basic and acidic residues" evidence="1">
    <location>
        <begin position="89"/>
        <end position="103"/>
    </location>
</feature>
<gene>
    <name evidence="2" type="ORF">PFISCL1PPCAC_28175</name>
</gene>
<feature type="non-terminal residue" evidence="2">
    <location>
        <position position="1"/>
    </location>
</feature>
<dbReference type="EMBL" id="BTSY01000007">
    <property type="protein sequence ID" value="GMT36878.1"/>
    <property type="molecule type" value="Genomic_DNA"/>
</dbReference>
<feature type="compositionally biased region" description="Polar residues" evidence="1">
    <location>
        <begin position="245"/>
        <end position="256"/>
    </location>
</feature>
<feature type="compositionally biased region" description="Polar residues" evidence="1">
    <location>
        <begin position="340"/>
        <end position="366"/>
    </location>
</feature>
<protein>
    <submittedName>
        <fullName evidence="2">Uncharacterized protein</fullName>
    </submittedName>
</protein>
<feature type="compositionally biased region" description="Basic and acidic residues" evidence="1">
    <location>
        <begin position="433"/>
        <end position="444"/>
    </location>
</feature>
<organism evidence="2 3">
    <name type="scientific">Pristionchus fissidentatus</name>
    <dbReference type="NCBI Taxonomy" id="1538716"/>
    <lineage>
        <taxon>Eukaryota</taxon>
        <taxon>Metazoa</taxon>
        <taxon>Ecdysozoa</taxon>
        <taxon>Nematoda</taxon>
        <taxon>Chromadorea</taxon>
        <taxon>Rhabditida</taxon>
        <taxon>Rhabditina</taxon>
        <taxon>Diplogasteromorpha</taxon>
        <taxon>Diplogasteroidea</taxon>
        <taxon>Neodiplogasteridae</taxon>
        <taxon>Pristionchus</taxon>
    </lineage>
</organism>
<comment type="caution">
    <text evidence="2">The sequence shown here is derived from an EMBL/GenBank/DDBJ whole genome shotgun (WGS) entry which is preliminary data.</text>
</comment>
<feature type="compositionally biased region" description="Acidic residues" evidence="1">
    <location>
        <begin position="1"/>
        <end position="20"/>
    </location>
</feature>
<evidence type="ECO:0000256" key="1">
    <source>
        <dbReference type="SAM" id="MobiDB-lite"/>
    </source>
</evidence>
<feature type="compositionally biased region" description="Low complexity" evidence="1">
    <location>
        <begin position="266"/>
        <end position="289"/>
    </location>
</feature>
<sequence length="548" mass="59527">GEEGEEEEAEEESDTEDSELSDGRVFDDQPGPSWRVMEPVTRRRRTTKKAAKGKKRKTTAKKATGEKTTKRKKKSPKKGAKRAPKRRRGNVEEAAEQRNRVRDVMPSLSLNGAGIDPYVSDGDREAEQPPVKRSRNPIEPNPPPITRSDPMDLLGQIMEDQTLALAPGRHVRQEGGRFVPAESFNRYIEKKEAKRNPQTPSPPDNSAATAAARPTPVAQQQRPTATQDMGAAAAAAAAKAATAVKTESSRGGQSSCVAAAGRLQCARPRASDATPAARAAETVAAAAARRPVYTMSREAREMEAFLNGSSRRPSVPSSSRTRPASPTRRPIAIGGVNALRGSSSTQIVPSSSLIPAMSSQSFSTPLPTVLRRPAITDTVAPRRSTPPTTVPSVPTVPREDRRETERAGQDQLVLRLTSGATAANSATTTRSPSENELRPVKKEEPESEEEIECLQFKDATGTATVVNGLSSAEIKKQMMSSRLRAVSAHITPILFKAKRDGRITSTETRMLTDRVMRAFPHGKIDEEAIKQKTKSELRRLLNKYVDDL</sequence>
<feature type="compositionally biased region" description="Basic and acidic residues" evidence="1">
    <location>
        <begin position="397"/>
        <end position="408"/>
    </location>
</feature>
<feature type="compositionally biased region" description="Low complexity" evidence="1">
    <location>
        <begin position="207"/>
        <end position="243"/>
    </location>
</feature>
<dbReference type="AlphaFoldDB" id="A0AAV5X1D9"/>
<feature type="compositionally biased region" description="Low complexity" evidence="1">
    <location>
        <begin position="381"/>
        <end position="396"/>
    </location>
</feature>